<gene>
    <name evidence="4" type="ORF">Spaf_0517</name>
</gene>
<accession>I1ZKF4</accession>
<keyword evidence="1" id="KW-0472">Membrane</keyword>
<feature type="transmembrane region" description="Helical" evidence="1">
    <location>
        <begin position="511"/>
        <end position="529"/>
    </location>
</feature>
<evidence type="ECO:0000313" key="4">
    <source>
        <dbReference type="EMBL" id="AFJ25528.1"/>
    </source>
</evidence>
<dbReference type="PATRIC" id="fig|1114965.3.peg.500"/>
<dbReference type="AlphaFoldDB" id="I1ZKF4"/>
<dbReference type="InterPro" id="IPR048389">
    <property type="entry name" value="YciQ-like_C"/>
</dbReference>
<dbReference type="eggNOG" id="COG4907">
    <property type="taxonomic scope" value="Bacteria"/>
</dbReference>
<evidence type="ECO:0008006" key="6">
    <source>
        <dbReference type="Google" id="ProtNLM"/>
    </source>
</evidence>
<dbReference type="Proteomes" id="UP000002865">
    <property type="component" value="Chromosome"/>
</dbReference>
<organism evidence="4 5">
    <name type="scientific">Streptococcus parasanguinis FW213</name>
    <dbReference type="NCBI Taxonomy" id="1114965"/>
    <lineage>
        <taxon>Bacteria</taxon>
        <taxon>Bacillati</taxon>
        <taxon>Bacillota</taxon>
        <taxon>Bacilli</taxon>
        <taxon>Lactobacillales</taxon>
        <taxon>Streptococcaceae</taxon>
        <taxon>Streptococcus</taxon>
    </lineage>
</organism>
<dbReference type="EMBL" id="CP003122">
    <property type="protein sequence ID" value="AFJ25528.1"/>
    <property type="molecule type" value="Genomic_DNA"/>
</dbReference>
<dbReference type="Pfam" id="PF20990">
    <property type="entry name" value="DUF2207_C"/>
    <property type="match status" value="1"/>
</dbReference>
<sequence length="663" mass="75452">MYSKIGCISNMVLFLFKKCYNNTKERDQMKKYLYVFFAFLACLFVSQNVHASSPSYDVLYYGGTLTLDTWDDATYEEELVYYFKDSYRGQYVSLGTAGNMPQGFAIEIPPKVEVEGRDLQREPEITNLGDGYRVKIYNSGVATDTVKIKVTWKLKNLLYSHKDILELNWKPITDGDQKVDEVQFRVIPKFAPANAQSELYIHTAFMGPDVTVKKEDGIYSATFYNLGKGKAVELYGYWLKSDLTTLYDSGRNTGLTKLDEFHKNQAKIEQEKYWSRMFWNWILPAFIIALWLLSLLGRNRFKKMIWPDVTYPTDTRLYEIPQDIAPLVMSSVVYSAELDEASPTNKEKATPPVFTFEKMLQATLLDLMDRGVIVYEQQGNEVVLTRKSHGHVDDFERSFMNMAFGDQVSCPVNRLFENYKFSDDVYKHAKKADQDAIRSLGSWAQGRFDTAVNQVARDVHRKVEDLHLPSYYRPLEAKEEAQARRSLFFGWAAWFIALGAEIFAIFGMGWFSVPCLIGILILWFMPVRFNGVFKACLRDGVVNLAGAEQRYYWDSFGRMLKEIAHLNDAELQSLVLWNRLLVYAALYGAADQVTKVMKLRNIHLENQALNAFVYTPFYHDVTHSSHAMSTYGSTASTASHFTVSSGSGGGFSGGGGGGGFGAF</sequence>
<feature type="domain" description="DUF2207" evidence="2">
    <location>
        <begin position="72"/>
        <end position="238"/>
    </location>
</feature>
<feature type="domain" description="Predicted membrane protein YciQ-like C-terminal" evidence="3">
    <location>
        <begin position="318"/>
        <end position="597"/>
    </location>
</feature>
<evidence type="ECO:0000256" key="1">
    <source>
        <dbReference type="SAM" id="Phobius"/>
    </source>
</evidence>
<keyword evidence="1" id="KW-0812">Transmembrane</keyword>
<dbReference type="PaxDb" id="1114965-Spaf_0517"/>
<feature type="transmembrane region" description="Helical" evidence="1">
    <location>
        <begin position="487"/>
        <end position="505"/>
    </location>
</feature>
<name>I1ZKF4_STRPA</name>
<evidence type="ECO:0000259" key="2">
    <source>
        <dbReference type="Pfam" id="PF09972"/>
    </source>
</evidence>
<dbReference type="HOGENOM" id="CLU_026556_2_0_9"/>
<protein>
    <recommendedName>
        <fullName evidence="6">DUF2207 domain-containing protein</fullName>
    </recommendedName>
</protein>
<dbReference type="InterPro" id="IPR018702">
    <property type="entry name" value="DUF2207"/>
</dbReference>
<evidence type="ECO:0000313" key="5">
    <source>
        <dbReference type="Proteomes" id="UP000002865"/>
    </source>
</evidence>
<dbReference type="KEGG" id="scf:Spaf_0517"/>
<proteinExistence type="predicted"/>
<reference evidence="4 5" key="1">
    <citation type="journal article" date="2012" name="PLoS ONE">
        <title>Complete Genome and Transcriptomes of Streptococcus parasanguinis FW213: Phylogenic Relations and Potential Virulence Mechanisms.</title>
        <authorList>
            <person name="Geng J."/>
            <person name="Chiu C.H."/>
            <person name="Tang P."/>
            <person name="Chen Y."/>
            <person name="Shieh H.R."/>
            <person name="Hu S."/>
            <person name="Chen Y.Y."/>
        </authorList>
    </citation>
    <scope>NUCLEOTIDE SEQUENCE [LARGE SCALE GENOMIC DNA]</scope>
    <source>
        <strain evidence="4 5">FW213</strain>
    </source>
</reference>
<dbReference type="STRING" id="1114965.Spaf_0517"/>
<dbReference type="Pfam" id="PF09972">
    <property type="entry name" value="DUF2207"/>
    <property type="match status" value="1"/>
</dbReference>
<keyword evidence="1" id="KW-1133">Transmembrane helix</keyword>
<feature type="transmembrane region" description="Helical" evidence="1">
    <location>
        <begin position="278"/>
        <end position="296"/>
    </location>
</feature>
<evidence type="ECO:0000259" key="3">
    <source>
        <dbReference type="Pfam" id="PF20990"/>
    </source>
</evidence>